<accession>C6XD38</accession>
<keyword evidence="1" id="KW-1133">Transmembrane helix</keyword>
<gene>
    <name evidence="2" type="ordered locus">Msip34_1217</name>
</gene>
<dbReference type="OrthoDB" id="9091577at2"/>
<keyword evidence="3" id="KW-1185">Reference proteome</keyword>
<evidence type="ECO:0000313" key="3">
    <source>
        <dbReference type="Proteomes" id="UP000002743"/>
    </source>
</evidence>
<name>C6XD38_METGS</name>
<dbReference type="eggNOG" id="COG5488">
    <property type="taxonomic scope" value="Bacteria"/>
</dbReference>
<dbReference type="AlphaFoldDB" id="C6XD38"/>
<proteinExistence type="predicted"/>
<evidence type="ECO:0000313" key="2">
    <source>
        <dbReference type="EMBL" id="ACT50463.1"/>
    </source>
</evidence>
<evidence type="ECO:0008006" key="4">
    <source>
        <dbReference type="Google" id="ProtNLM"/>
    </source>
</evidence>
<feature type="transmembrane region" description="Helical" evidence="1">
    <location>
        <begin position="24"/>
        <end position="41"/>
    </location>
</feature>
<dbReference type="InterPro" id="IPR019253">
    <property type="entry name" value="DUF2244_TM"/>
</dbReference>
<reference evidence="3" key="1">
    <citation type="submission" date="2009-07" db="EMBL/GenBank/DDBJ databases">
        <title>Complete sequence of chromosome of Methylovorus sp. SIP3-4.</title>
        <authorList>
            <person name="Lucas S."/>
            <person name="Copeland A."/>
            <person name="Lapidus A."/>
            <person name="Glavina del Rio T."/>
            <person name="Tice H."/>
            <person name="Bruce D."/>
            <person name="Goodwin L."/>
            <person name="Pitluck S."/>
            <person name="Clum A."/>
            <person name="Larimer F."/>
            <person name="Land M."/>
            <person name="Hauser L."/>
            <person name="Kyrpides N."/>
            <person name="Mikhailova N."/>
            <person name="Kayluzhnaya M."/>
            <person name="Chistoserdova L."/>
        </authorList>
    </citation>
    <scope>NUCLEOTIDE SEQUENCE [LARGE SCALE GENOMIC DNA]</scope>
    <source>
        <strain evidence="3">SIP3-4</strain>
    </source>
</reference>
<dbReference type="STRING" id="582744.Msip34_1217"/>
<protein>
    <recommendedName>
        <fullName evidence="4">DUF2244 domain-containing protein</fullName>
    </recommendedName>
</protein>
<dbReference type="HOGENOM" id="CLU_096000_4_0_4"/>
<keyword evidence="1" id="KW-0812">Transmembrane</keyword>
<evidence type="ECO:0000256" key="1">
    <source>
        <dbReference type="SAM" id="Phobius"/>
    </source>
</evidence>
<dbReference type="EMBL" id="CP001674">
    <property type="protein sequence ID" value="ACT50463.1"/>
    <property type="molecule type" value="Genomic_DNA"/>
</dbReference>
<organism evidence="2 3">
    <name type="scientific">Methylovorus glucosotrophus (strain SIP3-4)</name>
    <dbReference type="NCBI Taxonomy" id="582744"/>
    <lineage>
        <taxon>Bacteria</taxon>
        <taxon>Pseudomonadati</taxon>
        <taxon>Pseudomonadota</taxon>
        <taxon>Betaproteobacteria</taxon>
        <taxon>Nitrosomonadales</taxon>
        <taxon>Methylophilaceae</taxon>
        <taxon>Methylovorus</taxon>
    </lineage>
</organism>
<dbReference type="KEGG" id="mei:Msip34_1217"/>
<feature type="transmembrane region" description="Helical" evidence="1">
    <location>
        <begin position="47"/>
        <end position="67"/>
    </location>
</feature>
<dbReference type="Pfam" id="PF10003">
    <property type="entry name" value="DUF2244"/>
    <property type="match status" value="1"/>
</dbReference>
<dbReference type="RefSeq" id="WP_015829958.1">
    <property type="nucleotide sequence ID" value="NC_012969.1"/>
</dbReference>
<keyword evidence="1" id="KW-0472">Membrane</keyword>
<sequence length="154" mass="17612">MASNFVEVSFIARPNCALSLKGKLSVVASIALLSLVIALVFTMAGAWLVLPFAGLELIAVAYAFYFIHRHAADYESIVINETHLAIEKHDIHTHRQIVMQRYWTQVQLRNRPYGEQALFVRSHGKEVELGHRFMNNEQRLELAHQLQQAIQYGR</sequence>
<reference evidence="2 3" key="2">
    <citation type="journal article" date="2011" name="J. Bacteriol.">
        <title>Genomes of three methylotrophs from a single niche uncover genetic and metabolic divergence of Methylophilaceae.</title>
        <authorList>
            <person name="Lapidus A."/>
            <person name="Clum A."/>
            <person name="Labutti K."/>
            <person name="Kaluzhnaya M.G."/>
            <person name="Lim S."/>
            <person name="Beck D.A."/>
            <person name="Glavina Del Rio T."/>
            <person name="Nolan M."/>
            <person name="Mavromatis K."/>
            <person name="Huntemann M."/>
            <person name="Lucas S."/>
            <person name="Lidstrom M.E."/>
            <person name="Ivanova N."/>
            <person name="Chistoserdova L."/>
        </authorList>
    </citation>
    <scope>NUCLEOTIDE SEQUENCE [LARGE SCALE GENOMIC DNA]</scope>
    <source>
        <strain evidence="2 3">SIP3-4</strain>
    </source>
</reference>
<dbReference type="Proteomes" id="UP000002743">
    <property type="component" value="Chromosome"/>
</dbReference>